<protein>
    <submittedName>
        <fullName evidence="3">Unnamed protein product</fullName>
    </submittedName>
</protein>
<keyword evidence="2" id="KW-0732">Signal</keyword>
<organism evidence="3 4">
    <name type="scientific">Ambrosiozyma monospora</name>
    <name type="common">Yeast</name>
    <name type="synonym">Endomycopsis monosporus</name>
    <dbReference type="NCBI Taxonomy" id="43982"/>
    <lineage>
        <taxon>Eukaryota</taxon>
        <taxon>Fungi</taxon>
        <taxon>Dikarya</taxon>
        <taxon>Ascomycota</taxon>
        <taxon>Saccharomycotina</taxon>
        <taxon>Pichiomycetes</taxon>
        <taxon>Pichiales</taxon>
        <taxon>Pichiaceae</taxon>
        <taxon>Ambrosiozyma</taxon>
    </lineage>
</organism>
<feature type="transmembrane region" description="Helical" evidence="1">
    <location>
        <begin position="101"/>
        <end position="118"/>
    </location>
</feature>
<gene>
    <name evidence="3" type="ORF">Amon01_000980500</name>
</gene>
<evidence type="ECO:0000256" key="2">
    <source>
        <dbReference type="SAM" id="SignalP"/>
    </source>
</evidence>
<proteinExistence type="predicted"/>
<evidence type="ECO:0000313" key="3">
    <source>
        <dbReference type="EMBL" id="GME78805.1"/>
    </source>
</evidence>
<reference evidence="3" key="1">
    <citation type="submission" date="2023-04" db="EMBL/GenBank/DDBJ databases">
        <title>Ambrosiozyma monospora NBRC 1965.</title>
        <authorList>
            <person name="Ichikawa N."/>
            <person name="Sato H."/>
            <person name="Tonouchi N."/>
        </authorList>
    </citation>
    <scope>NUCLEOTIDE SEQUENCE</scope>
    <source>
        <strain evidence="3">NBRC 1965</strain>
    </source>
</reference>
<dbReference type="Proteomes" id="UP001165063">
    <property type="component" value="Unassembled WGS sequence"/>
</dbReference>
<evidence type="ECO:0000256" key="1">
    <source>
        <dbReference type="SAM" id="Phobius"/>
    </source>
</evidence>
<keyword evidence="1" id="KW-0472">Membrane</keyword>
<name>A0A9W6T525_AMBMO</name>
<accession>A0A9W6T525</accession>
<sequence>MYLSLTLSMTLTLSLGLRLRLRLRLRLGKIMVMIQGINISDINQMILHHRQRQLIRRIIRNDINIIIQIITHHLTFSPKPSTSSSPYTTKQTPITPTPTPIAIAIPTLALPLSILSIVRRQRRMQLLLMSQHQVSSSKTSATSGTLERFLIRM</sequence>
<dbReference type="AlphaFoldDB" id="A0A9W6T525"/>
<evidence type="ECO:0000313" key="4">
    <source>
        <dbReference type="Proteomes" id="UP001165063"/>
    </source>
</evidence>
<comment type="caution">
    <text evidence="3">The sequence shown here is derived from an EMBL/GenBank/DDBJ whole genome shotgun (WGS) entry which is preliminary data.</text>
</comment>
<dbReference type="EMBL" id="BSXU01013195">
    <property type="protein sequence ID" value="GME78805.1"/>
    <property type="molecule type" value="Genomic_DNA"/>
</dbReference>
<keyword evidence="4" id="KW-1185">Reference proteome</keyword>
<feature type="chain" id="PRO_5040719695" evidence="2">
    <location>
        <begin position="17"/>
        <end position="153"/>
    </location>
</feature>
<keyword evidence="1" id="KW-0812">Transmembrane</keyword>
<keyword evidence="1" id="KW-1133">Transmembrane helix</keyword>
<feature type="signal peptide" evidence="2">
    <location>
        <begin position="1"/>
        <end position="16"/>
    </location>
</feature>